<proteinExistence type="predicted"/>
<dbReference type="InterPro" id="IPR029044">
    <property type="entry name" value="Nucleotide-diphossugar_trans"/>
</dbReference>
<gene>
    <name evidence="2" type="ORF">PHACT_12020</name>
</gene>
<sequence>MLNRIRTYLTGRHRTPKLSVVIVFYRMPRQALNTLYTLSTDFQQHVSADDYEIIAVENRSDANIDNEALKQIRGPIRYFLRDENLPTPVHAVNFGVAQARGEQLCLMVDGARMVTPGLVHHLLLANRLYDSAVVSVPGYHLGDELQQKAVLNGYNEKQEQQLLASVNWRDDGYRLLDIACLSGTSRSGFFRPLGESNSLGITRQMFDQLGGFDTGFTESGGGQCNLDFYKRALELEKSRHVFLPGEGSFHQYHGGATTSGSEERDAMMQRHFDQYHALRGKYYSPAQKEPVYLGALHPSVMRFVHHSAKRRRAMEGELIENYSEQAAKRVMHPKRFPDVPPEE</sequence>
<organism evidence="2 3">
    <name type="scientific">Pseudohongiella acticola</name>
    <dbReference type="NCBI Taxonomy" id="1524254"/>
    <lineage>
        <taxon>Bacteria</taxon>
        <taxon>Pseudomonadati</taxon>
        <taxon>Pseudomonadota</taxon>
        <taxon>Gammaproteobacteria</taxon>
        <taxon>Pseudomonadales</taxon>
        <taxon>Pseudohongiellaceae</taxon>
        <taxon>Pseudohongiella</taxon>
    </lineage>
</organism>
<comment type="caution">
    <text evidence="2">The sequence shown here is derived from an EMBL/GenBank/DDBJ whole genome shotgun (WGS) entry which is preliminary data.</text>
</comment>
<feature type="domain" description="Glycosyltransferase 2-like" evidence="1">
    <location>
        <begin position="19"/>
        <end position="139"/>
    </location>
</feature>
<dbReference type="EMBL" id="MASR01000001">
    <property type="protein sequence ID" value="OFE13771.1"/>
    <property type="molecule type" value="Genomic_DNA"/>
</dbReference>
<evidence type="ECO:0000259" key="1">
    <source>
        <dbReference type="Pfam" id="PF00535"/>
    </source>
</evidence>
<dbReference type="STRING" id="1524254.PHACT_12020"/>
<reference evidence="3" key="1">
    <citation type="submission" date="2016-07" db="EMBL/GenBank/DDBJ databases">
        <authorList>
            <person name="Florea S."/>
            <person name="Webb J.S."/>
            <person name="Jaromczyk J."/>
            <person name="Schardl C.L."/>
        </authorList>
    </citation>
    <scope>NUCLEOTIDE SEQUENCE [LARGE SCALE GENOMIC DNA]</scope>
    <source>
        <strain evidence="3">KCTC 42131</strain>
    </source>
</reference>
<evidence type="ECO:0000313" key="3">
    <source>
        <dbReference type="Proteomes" id="UP000175669"/>
    </source>
</evidence>
<dbReference type="RefSeq" id="WP_070117989.1">
    <property type="nucleotide sequence ID" value="NZ_MASR01000001.1"/>
</dbReference>
<dbReference type="Proteomes" id="UP000175669">
    <property type="component" value="Unassembled WGS sequence"/>
</dbReference>
<dbReference type="AlphaFoldDB" id="A0A1E8CMS9"/>
<protein>
    <recommendedName>
        <fullName evidence="1">Glycosyltransferase 2-like domain-containing protein</fullName>
    </recommendedName>
</protein>
<evidence type="ECO:0000313" key="2">
    <source>
        <dbReference type="EMBL" id="OFE13771.1"/>
    </source>
</evidence>
<name>A0A1E8CMS9_9GAMM</name>
<dbReference type="Gene3D" id="3.90.550.10">
    <property type="entry name" value="Spore Coat Polysaccharide Biosynthesis Protein SpsA, Chain A"/>
    <property type="match status" value="1"/>
</dbReference>
<accession>A0A1E8CMS9</accession>
<dbReference type="Pfam" id="PF00535">
    <property type="entry name" value="Glycos_transf_2"/>
    <property type="match status" value="1"/>
</dbReference>
<dbReference type="InterPro" id="IPR001173">
    <property type="entry name" value="Glyco_trans_2-like"/>
</dbReference>
<dbReference type="OrthoDB" id="7690777at2"/>
<dbReference type="SUPFAM" id="SSF53448">
    <property type="entry name" value="Nucleotide-diphospho-sugar transferases"/>
    <property type="match status" value="1"/>
</dbReference>
<dbReference type="CDD" id="cd00761">
    <property type="entry name" value="Glyco_tranf_GTA_type"/>
    <property type="match status" value="1"/>
</dbReference>
<keyword evidence="3" id="KW-1185">Reference proteome</keyword>